<dbReference type="RefSeq" id="WP_066565555.1">
    <property type="nucleotide sequence ID" value="NZ_CP015622.1"/>
</dbReference>
<keyword evidence="3" id="KW-1185">Reference proteome</keyword>
<name>A0A172QTG8_9CORY</name>
<accession>A0A172QTG8</accession>
<keyword evidence="1" id="KW-0472">Membrane</keyword>
<gene>
    <name evidence="2" type="ORF">ccrud_06905</name>
</gene>
<feature type="transmembrane region" description="Helical" evidence="1">
    <location>
        <begin position="33"/>
        <end position="53"/>
    </location>
</feature>
<feature type="transmembrane region" description="Helical" evidence="1">
    <location>
        <begin position="59"/>
        <end position="77"/>
    </location>
</feature>
<sequence>MIFYIFIFVFVFALIAGVKYARDKGKLKEFSIFAGGLSTVGFFTVIAVSIYTGGHTTDLIIAFLILAALLYPFWLLFKKIEKEIKQRK</sequence>
<evidence type="ECO:0000313" key="3">
    <source>
        <dbReference type="Proteomes" id="UP000076929"/>
    </source>
</evidence>
<feature type="transmembrane region" description="Helical" evidence="1">
    <location>
        <begin position="6"/>
        <end position="21"/>
    </location>
</feature>
<dbReference type="EMBL" id="CP015622">
    <property type="protein sequence ID" value="ANE03966.1"/>
    <property type="molecule type" value="Genomic_DNA"/>
</dbReference>
<dbReference type="AlphaFoldDB" id="A0A172QTG8"/>
<keyword evidence="1" id="KW-0812">Transmembrane</keyword>
<dbReference type="KEGG" id="ccjz:ccrud_06905"/>
<protein>
    <submittedName>
        <fullName evidence="2">Uncharacterized protein</fullName>
    </submittedName>
</protein>
<evidence type="ECO:0000313" key="2">
    <source>
        <dbReference type="EMBL" id="ANE03966.1"/>
    </source>
</evidence>
<dbReference type="Proteomes" id="UP000076929">
    <property type="component" value="Chromosome"/>
</dbReference>
<proteinExistence type="predicted"/>
<organism evidence="2 3">
    <name type="scientific">Corynebacterium crudilactis</name>
    <dbReference type="NCBI Taxonomy" id="1652495"/>
    <lineage>
        <taxon>Bacteria</taxon>
        <taxon>Bacillati</taxon>
        <taxon>Actinomycetota</taxon>
        <taxon>Actinomycetes</taxon>
        <taxon>Mycobacteriales</taxon>
        <taxon>Corynebacteriaceae</taxon>
        <taxon>Corynebacterium</taxon>
    </lineage>
</organism>
<reference evidence="2 3" key="1">
    <citation type="submission" date="2016-05" db="EMBL/GenBank/DDBJ databases">
        <title>Complete genome sequence of Corynebacterium crudilactis, a new Corynebacterium species isolated from raw cow's milk.</title>
        <authorList>
            <person name="Christian R."/>
            <person name="Zimmermann J."/>
            <person name="Lipski A."/>
            <person name="Kalinowski J."/>
        </authorList>
    </citation>
    <scope>NUCLEOTIDE SEQUENCE [LARGE SCALE GENOMIC DNA]</scope>
    <source>
        <strain evidence="2 3">JZ16</strain>
    </source>
</reference>
<evidence type="ECO:0000256" key="1">
    <source>
        <dbReference type="SAM" id="Phobius"/>
    </source>
</evidence>
<keyword evidence="1" id="KW-1133">Transmembrane helix</keyword>